<proteinExistence type="predicted"/>
<dbReference type="EMBL" id="BGZK01000043">
    <property type="protein sequence ID" value="GBP10893.1"/>
    <property type="molecule type" value="Genomic_DNA"/>
</dbReference>
<dbReference type="OrthoDB" id="10370352at2759"/>
<name>A0A4C1T8Q8_EUMVA</name>
<protein>
    <submittedName>
        <fullName evidence="1">Uncharacterized protein</fullName>
    </submittedName>
</protein>
<keyword evidence="2" id="KW-1185">Reference proteome</keyword>
<evidence type="ECO:0000313" key="1">
    <source>
        <dbReference type="EMBL" id="GBP10893.1"/>
    </source>
</evidence>
<gene>
    <name evidence="1" type="ORF">EVAR_5470_1</name>
</gene>
<reference evidence="1 2" key="1">
    <citation type="journal article" date="2019" name="Commun. Biol.">
        <title>The bagworm genome reveals a unique fibroin gene that provides high tensile strength.</title>
        <authorList>
            <person name="Kono N."/>
            <person name="Nakamura H."/>
            <person name="Ohtoshi R."/>
            <person name="Tomita M."/>
            <person name="Numata K."/>
            <person name="Arakawa K."/>
        </authorList>
    </citation>
    <scope>NUCLEOTIDE SEQUENCE [LARGE SCALE GENOMIC DNA]</scope>
</reference>
<accession>A0A4C1T8Q8</accession>
<dbReference type="Proteomes" id="UP000299102">
    <property type="component" value="Unassembled WGS sequence"/>
</dbReference>
<comment type="caution">
    <text evidence="1">The sequence shown here is derived from an EMBL/GenBank/DDBJ whole genome shotgun (WGS) entry which is preliminary data.</text>
</comment>
<dbReference type="AlphaFoldDB" id="A0A4C1T8Q8"/>
<sequence length="95" mass="10680">MYYVVSIDHEEKKIRPMRVRLRAVKSCVVVLSALEENRGNANFRVHLGVQLAMAARPQGNNERIDIGGKKGRDAACIVMRQHPPLAAPPRPPRRT</sequence>
<organism evidence="1 2">
    <name type="scientific">Eumeta variegata</name>
    <name type="common">Bagworm moth</name>
    <name type="synonym">Eumeta japonica</name>
    <dbReference type="NCBI Taxonomy" id="151549"/>
    <lineage>
        <taxon>Eukaryota</taxon>
        <taxon>Metazoa</taxon>
        <taxon>Ecdysozoa</taxon>
        <taxon>Arthropoda</taxon>
        <taxon>Hexapoda</taxon>
        <taxon>Insecta</taxon>
        <taxon>Pterygota</taxon>
        <taxon>Neoptera</taxon>
        <taxon>Endopterygota</taxon>
        <taxon>Lepidoptera</taxon>
        <taxon>Glossata</taxon>
        <taxon>Ditrysia</taxon>
        <taxon>Tineoidea</taxon>
        <taxon>Psychidae</taxon>
        <taxon>Oiketicinae</taxon>
        <taxon>Eumeta</taxon>
    </lineage>
</organism>
<evidence type="ECO:0000313" key="2">
    <source>
        <dbReference type="Proteomes" id="UP000299102"/>
    </source>
</evidence>